<dbReference type="PANTHER" id="PTHR43861:SF1">
    <property type="entry name" value="TRANS-ACONITATE 2-METHYLTRANSFERASE"/>
    <property type="match status" value="1"/>
</dbReference>
<comment type="caution">
    <text evidence="3">The sequence shown here is derived from an EMBL/GenBank/DDBJ whole genome shotgun (WGS) entry which is preliminary data.</text>
</comment>
<organism evidence="3 4">
    <name type="scientific">Rhipicephalus sanguineus</name>
    <name type="common">Brown dog tick</name>
    <name type="synonym">Ixodes sanguineus</name>
    <dbReference type="NCBI Taxonomy" id="34632"/>
    <lineage>
        <taxon>Eukaryota</taxon>
        <taxon>Metazoa</taxon>
        <taxon>Ecdysozoa</taxon>
        <taxon>Arthropoda</taxon>
        <taxon>Chelicerata</taxon>
        <taxon>Arachnida</taxon>
        <taxon>Acari</taxon>
        <taxon>Parasitiformes</taxon>
        <taxon>Ixodida</taxon>
        <taxon>Ixodoidea</taxon>
        <taxon>Ixodidae</taxon>
        <taxon>Rhipicephalinae</taxon>
        <taxon>Rhipicephalus</taxon>
        <taxon>Rhipicephalus</taxon>
    </lineage>
</organism>
<evidence type="ECO:0000259" key="2">
    <source>
        <dbReference type="Pfam" id="PF08242"/>
    </source>
</evidence>
<dbReference type="VEuPathDB" id="VectorBase:RSAN_054001"/>
<evidence type="ECO:0000313" key="3">
    <source>
        <dbReference type="EMBL" id="KAH7944102.1"/>
    </source>
</evidence>
<dbReference type="Pfam" id="PF08242">
    <property type="entry name" value="Methyltransf_12"/>
    <property type="match status" value="1"/>
</dbReference>
<reference evidence="3" key="2">
    <citation type="submission" date="2021-09" db="EMBL/GenBank/DDBJ databases">
        <authorList>
            <person name="Jia N."/>
            <person name="Wang J."/>
            <person name="Shi W."/>
            <person name="Du L."/>
            <person name="Sun Y."/>
            <person name="Zhan W."/>
            <person name="Jiang J."/>
            <person name="Wang Q."/>
            <person name="Zhang B."/>
            <person name="Ji P."/>
            <person name="Sakyi L.B."/>
            <person name="Cui X."/>
            <person name="Yuan T."/>
            <person name="Jiang B."/>
            <person name="Yang W."/>
            <person name="Lam T.T.-Y."/>
            <person name="Chang Q."/>
            <person name="Ding S."/>
            <person name="Wang X."/>
            <person name="Zhu J."/>
            <person name="Ruan X."/>
            <person name="Zhao L."/>
            <person name="Wei J."/>
            <person name="Que T."/>
            <person name="Du C."/>
            <person name="Cheng J."/>
            <person name="Dai P."/>
            <person name="Han X."/>
            <person name="Huang E."/>
            <person name="Gao Y."/>
            <person name="Liu J."/>
            <person name="Shao H."/>
            <person name="Ye R."/>
            <person name="Li L."/>
            <person name="Wei W."/>
            <person name="Wang X."/>
            <person name="Wang C."/>
            <person name="Huo Q."/>
            <person name="Li W."/>
            <person name="Guo W."/>
            <person name="Chen H."/>
            <person name="Chen S."/>
            <person name="Zhou L."/>
            <person name="Zhou L."/>
            <person name="Ni X."/>
            <person name="Tian J."/>
            <person name="Zhou Y."/>
            <person name="Sheng Y."/>
            <person name="Liu T."/>
            <person name="Pan Y."/>
            <person name="Xia L."/>
            <person name="Li J."/>
            <person name="Zhao F."/>
            <person name="Cao W."/>
        </authorList>
    </citation>
    <scope>NUCLEOTIDE SEQUENCE</scope>
    <source>
        <strain evidence="3">Rsan-2018</strain>
        <tissue evidence="3">Larvae</tissue>
    </source>
</reference>
<dbReference type="CDD" id="cd02440">
    <property type="entry name" value="AdoMet_MTases"/>
    <property type="match status" value="1"/>
</dbReference>
<name>A0A9D4PKS3_RHISA</name>
<sequence>MSSSPILDNEAANSEDHQTETIEEGLDPVSFTYLKANMYREHQNVLEKVKFRQQQGDDWRYLDLGCGPGNFLKEILLPRLRPCKCVVAVDSSRQMLSYAQQHHDAHEVFFELLDIEHGNPNEIVAKYGQFDRVYAFLIFHFVKDLNQAYRNVYQLLRQGGECLAVNFMRTGISDVWHQIYEKEAWKEYVPNPVEVLSKRFCFNEEVPHKALVTDEMNAVAAAGLDIVDCHTYTSQWIFPTADAWLGK</sequence>
<gene>
    <name evidence="3" type="ORF">HPB52_015579</name>
</gene>
<dbReference type="AlphaFoldDB" id="A0A9D4PKS3"/>
<dbReference type="SUPFAM" id="SSF53335">
    <property type="entry name" value="S-adenosyl-L-methionine-dependent methyltransferases"/>
    <property type="match status" value="1"/>
</dbReference>
<evidence type="ECO:0000256" key="1">
    <source>
        <dbReference type="SAM" id="MobiDB-lite"/>
    </source>
</evidence>
<keyword evidence="4" id="KW-1185">Reference proteome</keyword>
<dbReference type="Proteomes" id="UP000821837">
    <property type="component" value="Unassembled WGS sequence"/>
</dbReference>
<protein>
    <recommendedName>
        <fullName evidence="2">Methyltransferase type 12 domain-containing protein</fullName>
    </recommendedName>
</protein>
<evidence type="ECO:0000313" key="4">
    <source>
        <dbReference type="Proteomes" id="UP000821837"/>
    </source>
</evidence>
<dbReference type="InterPro" id="IPR029063">
    <property type="entry name" value="SAM-dependent_MTases_sf"/>
</dbReference>
<accession>A0A9D4PKS3</accession>
<dbReference type="Gene3D" id="3.40.50.150">
    <property type="entry name" value="Vaccinia Virus protein VP39"/>
    <property type="match status" value="1"/>
</dbReference>
<feature type="region of interest" description="Disordered" evidence="1">
    <location>
        <begin position="1"/>
        <end position="21"/>
    </location>
</feature>
<proteinExistence type="predicted"/>
<dbReference type="EMBL" id="JABSTV010001253">
    <property type="protein sequence ID" value="KAH7944102.1"/>
    <property type="molecule type" value="Genomic_DNA"/>
</dbReference>
<feature type="domain" description="Methyltransferase type 12" evidence="2">
    <location>
        <begin position="62"/>
        <end position="161"/>
    </location>
</feature>
<dbReference type="InterPro" id="IPR013217">
    <property type="entry name" value="Methyltransf_12"/>
</dbReference>
<dbReference type="PANTHER" id="PTHR43861">
    <property type="entry name" value="TRANS-ACONITATE 2-METHYLTRANSFERASE-RELATED"/>
    <property type="match status" value="1"/>
</dbReference>
<reference evidence="3" key="1">
    <citation type="journal article" date="2020" name="Cell">
        <title>Large-Scale Comparative Analyses of Tick Genomes Elucidate Their Genetic Diversity and Vector Capacities.</title>
        <authorList>
            <consortium name="Tick Genome and Microbiome Consortium (TIGMIC)"/>
            <person name="Jia N."/>
            <person name="Wang J."/>
            <person name="Shi W."/>
            <person name="Du L."/>
            <person name="Sun Y."/>
            <person name="Zhan W."/>
            <person name="Jiang J.F."/>
            <person name="Wang Q."/>
            <person name="Zhang B."/>
            <person name="Ji P."/>
            <person name="Bell-Sakyi L."/>
            <person name="Cui X.M."/>
            <person name="Yuan T.T."/>
            <person name="Jiang B.G."/>
            <person name="Yang W.F."/>
            <person name="Lam T.T."/>
            <person name="Chang Q.C."/>
            <person name="Ding S.J."/>
            <person name="Wang X.J."/>
            <person name="Zhu J.G."/>
            <person name="Ruan X.D."/>
            <person name="Zhao L."/>
            <person name="Wei J.T."/>
            <person name="Ye R.Z."/>
            <person name="Que T.C."/>
            <person name="Du C.H."/>
            <person name="Zhou Y.H."/>
            <person name="Cheng J.X."/>
            <person name="Dai P.F."/>
            <person name="Guo W.B."/>
            <person name="Han X.H."/>
            <person name="Huang E.J."/>
            <person name="Li L.F."/>
            <person name="Wei W."/>
            <person name="Gao Y.C."/>
            <person name="Liu J.Z."/>
            <person name="Shao H.Z."/>
            <person name="Wang X."/>
            <person name="Wang C.C."/>
            <person name="Yang T.C."/>
            <person name="Huo Q.B."/>
            <person name="Li W."/>
            <person name="Chen H.Y."/>
            <person name="Chen S.E."/>
            <person name="Zhou L.G."/>
            <person name="Ni X.B."/>
            <person name="Tian J.H."/>
            <person name="Sheng Y."/>
            <person name="Liu T."/>
            <person name="Pan Y.S."/>
            <person name="Xia L.Y."/>
            <person name="Li J."/>
            <person name="Zhao F."/>
            <person name="Cao W.C."/>
        </authorList>
    </citation>
    <scope>NUCLEOTIDE SEQUENCE</scope>
    <source>
        <strain evidence="3">Rsan-2018</strain>
    </source>
</reference>